<organism evidence="2 3">
    <name type="scientific">Allacma fusca</name>
    <dbReference type="NCBI Taxonomy" id="39272"/>
    <lineage>
        <taxon>Eukaryota</taxon>
        <taxon>Metazoa</taxon>
        <taxon>Ecdysozoa</taxon>
        <taxon>Arthropoda</taxon>
        <taxon>Hexapoda</taxon>
        <taxon>Collembola</taxon>
        <taxon>Symphypleona</taxon>
        <taxon>Sminthuridae</taxon>
        <taxon>Allacma</taxon>
    </lineage>
</organism>
<protein>
    <submittedName>
        <fullName evidence="2">Uncharacterized protein</fullName>
    </submittedName>
</protein>
<evidence type="ECO:0000313" key="3">
    <source>
        <dbReference type="Proteomes" id="UP000708208"/>
    </source>
</evidence>
<accession>A0A8J2LHL3</accession>
<keyword evidence="3" id="KW-1185">Reference proteome</keyword>
<name>A0A8J2LHL3_9HEXA</name>
<dbReference type="Proteomes" id="UP000708208">
    <property type="component" value="Unassembled WGS sequence"/>
</dbReference>
<sequence length="94" mass="10191">MIVTITTVAISKVPSLFNTVTSQLNAVFSVSYAVKSVSDISALLTHPLIASVITDPKSEQRKSETAFPREGDPDENFPKSKGNRVKRLNVTEGN</sequence>
<feature type="non-terminal residue" evidence="2">
    <location>
        <position position="1"/>
    </location>
</feature>
<feature type="region of interest" description="Disordered" evidence="1">
    <location>
        <begin position="55"/>
        <end position="94"/>
    </location>
</feature>
<reference evidence="2" key="1">
    <citation type="submission" date="2021-06" db="EMBL/GenBank/DDBJ databases">
        <authorList>
            <person name="Hodson N. C."/>
            <person name="Mongue J. A."/>
            <person name="Jaron S. K."/>
        </authorList>
    </citation>
    <scope>NUCLEOTIDE SEQUENCE</scope>
</reference>
<dbReference type="AlphaFoldDB" id="A0A8J2LHL3"/>
<feature type="compositionally biased region" description="Basic and acidic residues" evidence="1">
    <location>
        <begin position="56"/>
        <end position="71"/>
    </location>
</feature>
<proteinExistence type="predicted"/>
<dbReference type="EMBL" id="CAJVCH010566276">
    <property type="protein sequence ID" value="CAG7832654.1"/>
    <property type="molecule type" value="Genomic_DNA"/>
</dbReference>
<gene>
    <name evidence="2" type="ORF">AFUS01_LOCUS42333</name>
</gene>
<evidence type="ECO:0000256" key="1">
    <source>
        <dbReference type="SAM" id="MobiDB-lite"/>
    </source>
</evidence>
<evidence type="ECO:0000313" key="2">
    <source>
        <dbReference type="EMBL" id="CAG7832654.1"/>
    </source>
</evidence>
<comment type="caution">
    <text evidence="2">The sequence shown here is derived from an EMBL/GenBank/DDBJ whole genome shotgun (WGS) entry which is preliminary data.</text>
</comment>